<dbReference type="AlphaFoldDB" id="A0A3E2GZS2"/>
<keyword evidence="3" id="KW-0119">Carbohydrate metabolism</keyword>
<dbReference type="PANTHER" id="PTHR10091:SF0">
    <property type="entry name" value="GALACTOSE MUTAROTASE"/>
    <property type="match status" value="1"/>
</dbReference>
<dbReference type="Gene3D" id="2.70.98.10">
    <property type="match status" value="1"/>
</dbReference>
<feature type="non-terminal residue" evidence="4">
    <location>
        <position position="1"/>
    </location>
</feature>
<accession>A0A3E2GZS2</accession>
<comment type="similarity">
    <text evidence="1">Belongs to the aldose epimerase family.</text>
</comment>
<evidence type="ECO:0000256" key="1">
    <source>
        <dbReference type="ARBA" id="ARBA00006206"/>
    </source>
</evidence>
<dbReference type="STRING" id="5539.A0A3E2GZS2"/>
<dbReference type="PANTHER" id="PTHR10091">
    <property type="entry name" value="ALDOSE-1-EPIMERASE"/>
    <property type="match status" value="1"/>
</dbReference>
<keyword evidence="2" id="KW-0413">Isomerase</keyword>
<dbReference type="OrthoDB" id="274691at2759"/>
<gene>
    <name evidence="4" type="ORF">B7463_g9714</name>
</gene>
<evidence type="ECO:0008006" key="6">
    <source>
        <dbReference type="Google" id="ProtNLM"/>
    </source>
</evidence>
<dbReference type="GO" id="GO:0030246">
    <property type="term" value="F:carbohydrate binding"/>
    <property type="evidence" value="ECO:0007669"/>
    <property type="project" value="InterPro"/>
</dbReference>
<organism evidence="4 5">
    <name type="scientific">Scytalidium lignicola</name>
    <name type="common">Hyphomycete</name>
    <dbReference type="NCBI Taxonomy" id="5539"/>
    <lineage>
        <taxon>Eukaryota</taxon>
        <taxon>Fungi</taxon>
        <taxon>Dikarya</taxon>
        <taxon>Ascomycota</taxon>
        <taxon>Pezizomycotina</taxon>
        <taxon>Leotiomycetes</taxon>
        <taxon>Leotiomycetes incertae sedis</taxon>
        <taxon>Scytalidium</taxon>
    </lineage>
</organism>
<evidence type="ECO:0000313" key="5">
    <source>
        <dbReference type="Proteomes" id="UP000258309"/>
    </source>
</evidence>
<protein>
    <recommendedName>
        <fullName evidence="6">Aldose 1-epimerase</fullName>
    </recommendedName>
</protein>
<dbReference type="GO" id="GO:0004034">
    <property type="term" value="F:aldose 1-epimerase activity"/>
    <property type="evidence" value="ECO:0007669"/>
    <property type="project" value="TreeGrafter"/>
</dbReference>
<dbReference type="EMBL" id="NCSJ02000251">
    <property type="protein sequence ID" value="RFU26618.1"/>
    <property type="molecule type" value="Genomic_DNA"/>
</dbReference>
<dbReference type="GO" id="GO:0033499">
    <property type="term" value="P:galactose catabolic process via UDP-galactose, Leloir pathway"/>
    <property type="evidence" value="ECO:0007669"/>
    <property type="project" value="TreeGrafter"/>
</dbReference>
<comment type="caution">
    <text evidence="4">The sequence shown here is derived from an EMBL/GenBank/DDBJ whole genome shotgun (WGS) entry which is preliminary data.</text>
</comment>
<proteinExistence type="inferred from homology"/>
<evidence type="ECO:0000313" key="4">
    <source>
        <dbReference type="EMBL" id="RFU26618.1"/>
    </source>
</evidence>
<dbReference type="GO" id="GO:0006006">
    <property type="term" value="P:glucose metabolic process"/>
    <property type="evidence" value="ECO:0007669"/>
    <property type="project" value="TreeGrafter"/>
</dbReference>
<dbReference type="OMA" id="IYHHISR"/>
<dbReference type="InterPro" id="IPR047215">
    <property type="entry name" value="Galactose_mutarotase-like"/>
</dbReference>
<dbReference type="SUPFAM" id="SSF74650">
    <property type="entry name" value="Galactose mutarotase-like"/>
    <property type="match status" value="1"/>
</dbReference>
<name>A0A3E2GZS2_SCYLI</name>
<dbReference type="InterPro" id="IPR018052">
    <property type="entry name" value="Ald1_epimerase_CS"/>
</dbReference>
<dbReference type="InterPro" id="IPR014718">
    <property type="entry name" value="GH-type_carb-bd"/>
</dbReference>
<dbReference type="Proteomes" id="UP000258309">
    <property type="component" value="Unassembled WGS sequence"/>
</dbReference>
<dbReference type="InterPro" id="IPR008183">
    <property type="entry name" value="Aldose_1/G6P_1-epimerase"/>
</dbReference>
<evidence type="ECO:0000256" key="2">
    <source>
        <dbReference type="ARBA" id="ARBA00023235"/>
    </source>
</evidence>
<reference evidence="4 5" key="1">
    <citation type="submission" date="2018-05" db="EMBL/GenBank/DDBJ databases">
        <title>Draft genome sequence of Scytalidium lignicola DSM 105466, a ubiquitous saprotrophic fungus.</title>
        <authorList>
            <person name="Buettner E."/>
            <person name="Gebauer A.M."/>
            <person name="Hofrichter M."/>
            <person name="Liers C."/>
            <person name="Kellner H."/>
        </authorList>
    </citation>
    <scope>NUCLEOTIDE SEQUENCE [LARGE SCALE GENOMIC DNA]</scope>
    <source>
        <strain evidence="4 5">DSM 105466</strain>
    </source>
</reference>
<sequence>MAPTSTFEFLPLGAIIQSFRLPTKKGPVNIVQGFPTTALYQAYNSPFFGETIGRVANRIDKGLIKSLNGKSYQLAVNDKGNALHGGKVGWGKKIWEGPTRLGSKTIDLGAEGGGKVDGETIKFTLRSEDGDEGFPGTVLANVIYTTGTQKNEQGKNVQVLEIEYEVELLDGAEETVVNMTNHSYFNLTGASSIEGTEVTLCTGSYLPVTSTGIPTGGPAPFEGVIANKAVTLGPAEPDIDDCFAVHPPTAPEANKIDTRSLPLKRLVAAYHPSNGVHLEVLSTEPAFQFYTGRHMNVPEVEYEENGQKLKVPARPKRSAFCVEPSRYVNAINVDEWRGQVLLKKGEKYGAKVVYRGWGDEE</sequence>
<keyword evidence="5" id="KW-1185">Reference proteome</keyword>
<dbReference type="PROSITE" id="PS00545">
    <property type="entry name" value="ALDOSE_1_EPIMERASE"/>
    <property type="match status" value="1"/>
</dbReference>
<dbReference type="CDD" id="cd09019">
    <property type="entry name" value="galactose_mutarotase_like"/>
    <property type="match status" value="1"/>
</dbReference>
<evidence type="ECO:0000256" key="3">
    <source>
        <dbReference type="ARBA" id="ARBA00023277"/>
    </source>
</evidence>
<dbReference type="InterPro" id="IPR011013">
    <property type="entry name" value="Gal_mutarotase_sf_dom"/>
</dbReference>
<dbReference type="Pfam" id="PF01263">
    <property type="entry name" value="Aldose_epim"/>
    <property type="match status" value="1"/>
</dbReference>
<feature type="non-terminal residue" evidence="4">
    <location>
        <position position="361"/>
    </location>
</feature>